<dbReference type="InterPro" id="IPR000305">
    <property type="entry name" value="GIY-YIG_endonuc"/>
</dbReference>
<dbReference type="EMBL" id="CP134146">
    <property type="protein sequence ID" value="WNC68590.1"/>
    <property type="molecule type" value="Genomic_DNA"/>
</dbReference>
<dbReference type="Proteomes" id="UP001248581">
    <property type="component" value="Chromosome"/>
</dbReference>
<sequence length="111" mass="12530">MAKYGTVTYTGKSGTKYEFTAYSWDTEFKENYGAVYFITKRSQNNEGGHSHTRIYVGQTGDLSERFDDHHKADCFASKGANCKCIYGESNKDSRLAIERDLIEAYDPPCNG</sequence>
<keyword evidence="3" id="KW-1185">Reference proteome</keyword>
<organism evidence="2 3">
    <name type="scientific">Thalassotalea nanhaiensis</name>
    <dbReference type="NCBI Taxonomy" id="3065648"/>
    <lineage>
        <taxon>Bacteria</taxon>
        <taxon>Pseudomonadati</taxon>
        <taxon>Pseudomonadota</taxon>
        <taxon>Gammaproteobacteria</taxon>
        <taxon>Alteromonadales</taxon>
        <taxon>Colwelliaceae</taxon>
        <taxon>Thalassotalea</taxon>
    </lineage>
</organism>
<accession>A0ABY9TIL1</accession>
<evidence type="ECO:0000259" key="1">
    <source>
        <dbReference type="PROSITE" id="PS50164"/>
    </source>
</evidence>
<proteinExistence type="predicted"/>
<name>A0ABY9TIL1_9GAMM</name>
<gene>
    <name evidence="2" type="ORF">RI845_00235</name>
</gene>
<evidence type="ECO:0000313" key="2">
    <source>
        <dbReference type="EMBL" id="WNC68590.1"/>
    </source>
</evidence>
<dbReference type="RefSeq" id="WP_348387745.1">
    <property type="nucleotide sequence ID" value="NZ_CP134146.1"/>
</dbReference>
<evidence type="ECO:0000313" key="3">
    <source>
        <dbReference type="Proteomes" id="UP001248581"/>
    </source>
</evidence>
<feature type="domain" description="GIY-YIG" evidence="1">
    <location>
        <begin position="31"/>
        <end position="111"/>
    </location>
</feature>
<protein>
    <recommendedName>
        <fullName evidence="1">GIY-YIG domain-containing protein</fullName>
    </recommendedName>
</protein>
<dbReference type="PROSITE" id="PS50164">
    <property type="entry name" value="GIY_YIG"/>
    <property type="match status" value="1"/>
</dbReference>
<reference evidence="3" key="1">
    <citation type="submission" date="2023-09" db="EMBL/GenBank/DDBJ databases">
        <authorList>
            <person name="Li S."/>
            <person name="Li X."/>
            <person name="Zhang C."/>
            <person name="Zhao Z."/>
        </authorList>
    </citation>
    <scope>NUCLEOTIDE SEQUENCE [LARGE SCALE GENOMIC DNA]</scope>
    <source>
        <strain evidence="3">SQ345</strain>
    </source>
</reference>